<gene>
    <name evidence="5" type="primary">SH2D7</name>
    <name evidence="5" type="ORF">AMEX_G3778</name>
</gene>
<dbReference type="Gene3D" id="3.30.505.10">
    <property type="entry name" value="SH2 domain"/>
    <property type="match status" value="1"/>
</dbReference>
<dbReference type="GO" id="GO:0005737">
    <property type="term" value="C:cytoplasm"/>
    <property type="evidence" value="ECO:0007669"/>
    <property type="project" value="TreeGrafter"/>
</dbReference>
<dbReference type="EMBL" id="JAICCE010000002">
    <property type="protein sequence ID" value="KAG9281009.1"/>
    <property type="molecule type" value="Genomic_DNA"/>
</dbReference>
<feature type="compositionally biased region" description="Polar residues" evidence="3">
    <location>
        <begin position="482"/>
        <end position="496"/>
    </location>
</feature>
<evidence type="ECO:0000313" key="7">
    <source>
        <dbReference type="Proteomes" id="UP000694621"/>
    </source>
</evidence>
<dbReference type="Pfam" id="PF00017">
    <property type="entry name" value="SH2"/>
    <property type="match status" value="1"/>
</dbReference>
<evidence type="ECO:0000256" key="2">
    <source>
        <dbReference type="PROSITE-ProRule" id="PRU00191"/>
    </source>
</evidence>
<feature type="compositionally biased region" description="Basic and acidic residues" evidence="3">
    <location>
        <begin position="324"/>
        <end position="335"/>
    </location>
</feature>
<dbReference type="PROSITE" id="PS50001">
    <property type="entry name" value="SH2"/>
    <property type="match status" value="1"/>
</dbReference>
<dbReference type="FunFam" id="3.30.505.10:FF:000059">
    <property type="entry name" value="hematopoietic SH2 domain-containing protein"/>
    <property type="match status" value="1"/>
</dbReference>
<protein>
    <submittedName>
        <fullName evidence="5">SH2 domain-containing protein 7</fullName>
    </submittedName>
</protein>
<evidence type="ECO:0000256" key="3">
    <source>
        <dbReference type="SAM" id="MobiDB-lite"/>
    </source>
</evidence>
<dbReference type="PANTHER" id="PTHR14388">
    <property type="entry name" value="T CELL-SPECIFIC ADAPTER PROTEIN TSAD"/>
    <property type="match status" value="1"/>
</dbReference>
<dbReference type="SMART" id="SM00252">
    <property type="entry name" value="SH2"/>
    <property type="match status" value="1"/>
</dbReference>
<feature type="compositionally biased region" description="Low complexity" evidence="3">
    <location>
        <begin position="401"/>
        <end position="410"/>
    </location>
</feature>
<dbReference type="Ensembl" id="ENSAMXT00005040088.1">
    <property type="protein sequence ID" value="ENSAMXP00005036769.1"/>
    <property type="gene ID" value="ENSAMXG00005017542.1"/>
</dbReference>
<evidence type="ECO:0000259" key="4">
    <source>
        <dbReference type="PROSITE" id="PS50001"/>
    </source>
</evidence>
<evidence type="ECO:0000313" key="5">
    <source>
        <dbReference type="EMBL" id="KAG9281009.1"/>
    </source>
</evidence>
<dbReference type="OMA" id="KSPCIRT"/>
<reference evidence="6" key="2">
    <citation type="submission" date="2025-05" db="UniProtKB">
        <authorList>
            <consortium name="Ensembl"/>
        </authorList>
    </citation>
    <scope>IDENTIFICATION</scope>
</reference>
<name>A0A8B9REE1_ASTMX</name>
<feature type="domain" description="SH2" evidence="4">
    <location>
        <begin position="143"/>
        <end position="234"/>
    </location>
</feature>
<dbReference type="OrthoDB" id="6108017at2759"/>
<dbReference type="KEGG" id="amex:103027007"/>
<feature type="region of interest" description="Disordered" evidence="3">
    <location>
        <begin position="474"/>
        <end position="508"/>
    </location>
</feature>
<dbReference type="SUPFAM" id="SSF55550">
    <property type="entry name" value="SH2 domain"/>
    <property type="match status" value="1"/>
</dbReference>
<reference evidence="5 8" key="1">
    <citation type="submission" date="2021-07" db="EMBL/GenBank/DDBJ databases">
        <authorList>
            <person name="Imarazene B."/>
            <person name="Zahm M."/>
            <person name="Klopp C."/>
            <person name="Cabau C."/>
            <person name="Beille S."/>
            <person name="Jouanno E."/>
            <person name="Castinel A."/>
            <person name="Lluch J."/>
            <person name="Gil L."/>
            <person name="Kuchtly C."/>
            <person name="Lopez Roques C."/>
            <person name="Donnadieu C."/>
            <person name="Parrinello H."/>
            <person name="Journot L."/>
            <person name="Du K."/>
            <person name="Schartl M."/>
            <person name="Retaux S."/>
            <person name="Guiguen Y."/>
        </authorList>
    </citation>
    <scope>NUCLEOTIDE SEQUENCE [LARGE SCALE GENOMIC DNA]</scope>
    <source>
        <strain evidence="5">Pach_M1</strain>
        <tissue evidence="5">Testis</tissue>
    </source>
</reference>
<organism evidence="6 7">
    <name type="scientific">Astyanax mexicanus</name>
    <name type="common">Blind cave fish</name>
    <name type="synonym">Astyanax fasciatus mexicanus</name>
    <dbReference type="NCBI Taxonomy" id="7994"/>
    <lineage>
        <taxon>Eukaryota</taxon>
        <taxon>Metazoa</taxon>
        <taxon>Chordata</taxon>
        <taxon>Craniata</taxon>
        <taxon>Vertebrata</taxon>
        <taxon>Euteleostomi</taxon>
        <taxon>Actinopterygii</taxon>
        <taxon>Neopterygii</taxon>
        <taxon>Teleostei</taxon>
        <taxon>Ostariophysi</taxon>
        <taxon>Characiformes</taxon>
        <taxon>Characoidei</taxon>
        <taxon>Acestrorhamphidae</taxon>
        <taxon>Acestrorhamphinae</taxon>
        <taxon>Astyanax</taxon>
    </lineage>
</organism>
<feature type="region of interest" description="Disordered" evidence="3">
    <location>
        <begin position="267"/>
        <end position="446"/>
    </location>
</feature>
<proteinExistence type="predicted"/>
<dbReference type="Proteomes" id="UP000694621">
    <property type="component" value="Unplaced"/>
</dbReference>
<evidence type="ECO:0000256" key="1">
    <source>
        <dbReference type="ARBA" id="ARBA00022999"/>
    </source>
</evidence>
<sequence>MSAMYIRPVTVCTPSQRLFFPLKQLKRTSAFSNMRLRSYHMQQHSATGTLWHNPQCLGQRSVKSQLSYLTGRHLMEQKRPKTHRFQSCLMFCLKESVRMEHKRPGGADSPLETTESKLRELALKWFTETQAPLILHEGNFPAWFQGFISRKDAEDHLRDKEVGCFLIRLSDKATGYILSYKGRERCRHFVINQNKEGQFIVTGDTEMHDTLTSLIQYYKTRPIEPYGEYLTMSCFESSTSDLYDVVQFEPKEKPRVNVKAAKHLWDQRAEHPPSQHQQPPTVPFRNSRPIQAVPPVPKRCSPPKMKSLEEKSSSGSKVLYAQLEKLKPKDRDSEFKAQAQRSPAPGSGTVYSELSLSDCRSRSLPLLDDNTQEDHSYRLNTPSPSPPQLSPNLQRQDARKSPSQAPPSHSHSLDKLCDNNSFYQLAGKPTNLRDPKQAVPVKTQQDTDVTYAEVPLDPMLNRFRKEENMYEQIPEPRHTPITKGSSAQGSSGNTYETLEDCKPKSNESTWGLKADKWKWLLPEHWKK</sequence>
<keyword evidence="1 2" id="KW-0727">SH2 domain</keyword>
<dbReference type="AlphaFoldDB" id="A0A8B9REE1"/>
<dbReference type="InterPro" id="IPR000980">
    <property type="entry name" value="SH2"/>
</dbReference>
<dbReference type="Proteomes" id="UP000752171">
    <property type="component" value="Unassembled WGS sequence"/>
</dbReference>
<accession>A0A8B9REE1</accession>
<dbReference type="InterPro" id="IPR036860">
    <property type="entry name" value="SH2_dom_sf"/>
</dbReference>
<evidence type="ECO:0000313" key="6">
    <source>
        <dbReference type="Ensembl" id="ENSAMXP00005036769.1"/>
    </source>
</evidence>
<dbReference type="PANTHER" id="PTHR14388:SF6">
    <property type="entry name" value="SH2 DOMAIN-CONTAINING PROTEIN 7"/>
    <property type="match status" value="1"/>
</dbReference>
<evidence type="ECO:0000313" key="8">
    <source>
        <dbReference type="Proteomes" id="UP000752171"/>
    </source>
</evidence>